<organism evidence="1 2">
    <name type="scientific">Leptothrix discophora</name>
    <dbReference type="NCBI Taxonomy" id="89"/>
    <lineage>
        <taxon>Bacteria</taxon>
        <taxon>Pseudomonadati</taxon>
        <taxon>Pseudomonadota</taxon>
        <taxon>Betaproteobacteria</taxon>
        <taxon>Burkholderiales</taxon>
        <taxon>Sphaerotilaceae</taxon>
        <taxon>Leptothrix</taxon>
    </lineage>
</organism>
<name>A0ABT9G1E9_LEPDI</name>
<dbReference type="InterPro" id="IPR021250">
    <property type="entry name" value="DUF2789"/>
</dbReference>
<dbReference type="Proteomes" id="UP001235760">
    <property type="component" value="Unassembled WGS sequence"/>
</dbReference>
<dbReference type="Pfam" id="PF10982">
    <property type="entry name" value="DUF2789"/>
    <property type="match status" value="1"/>
</dbReference>
<dbReference type="InterPro" id="IPR038086">
    <property type="entry name" value="DUF2789_sf"/>
</dbReference>
<gene>
    <name evidence="1" type="ORF">Q8X39_06690</name>
</gene>
<proteinExistence type="predicted"/>
<evidence type="ECO:0000313" key="1">
    <source>
        <dbReference type="EMBL" id="MDP4300319.1"/>
    </source>
</evidence>
<reference evidence="1 2" key="1">
    <citation type="submission" date="2023-08" db="EMBL/GenBank/DDBJ databases">
        <authorList>
            <person name="Roldan D.M."/>
            <person name="Menes R.J."/>
        </authorList>
    </citation>
    <scope>NUCLEOTIDE SEQUENCE [LARGE SCALE GENOMIC DNA]</scope>
    <source>
        <strain evidence="1 2">CCM 2812</strain>
    </source>
</reference>
<protein>
    <submittedName>
        <fullName evidence="1">DUF2789 domain-containing protein</fullName>
    </submittedName>
</protein>
<dbReference type="EMBL" id="JAUZEE010000003">
    <property type="protein sequence ID" value="MDP4300319.1"/>
    <property type="molecule type" value="Genomic_DNA"/>
</dbReference>
<dbReference type="RefSeq" id="WP_305748881.1">
    <property type="nucleotide sequence ID" value="NZ_JAUZEE010000003.1"/>
</dbReference>
<evidence type="ECO:0000313" key="2">
    <source>
        <dbReference type="Proteomes" id="UP001235760"/>
    </source>
</evidence>
<comment type="caution">
    <text evidence="1">The sequence shown here is derived from an EMBL/GenBank/DDBJ whole genome shotgun (WGS) entry which is preliminary data.</text>
</comment>
<dbReference type="Gene3D" id="1.10.10.1130">
    <property type="entry name" value="Uncharacterised protein PF10982, DUF2789"/>
    <property type="match status" value="1"/>
</dbReference>
<accession>A0ABT9G1E9</accession>
<keyword evidence="2" id="KW-1185">Reference proteome</keyword>
<sequence length="80" mass="8687">MEAHHHTLGQLFAQLGLPEDAASIDAFIARHAPLPGHVTLGEAPFWNASQAEFLCGEQARDADWAELVDTLDVLLRQPAS</sequence>